<sequence length="350" mass="38188">MPVQDDVSTGGAAKDTKIAPSVSETHISDIDSDDLDNVPLVNLINKNSVPDVAVEKFTDPIISVHSQKCSSSEGVFVPNLGLHFQAHTSNVEPGPLHHSPPVGKPDVPDDEIPTNDKDVVKLVNIGIHTNEIPVGDNDDPDAHNDSQSETQPFVEEFRPARKKFQQNRCNMTTKTRRKKIPHNISSVPIDGISFHLEENVQRSNVTPDFSPSIPSNEVLASILSGGTLSSWPVNSIPAVALSVKYVILYKIGIANWFPSSHASTNVLTTSDAPRPQPKTLSLSYKLFQGSCVPDIVYDMHPSRGPRVFDTNDWAEDADGFFVDRELASRIVNSLTTESRALSTSINLLSE</sequence>
<protein>
    <submittedName>
        <fullName evidence="2">Envelope-like protein</fullName>
    </submittedName>
</protein>
<feature type="region of interest" description="Disordered" evidence="1">
    <location>
        <begin position="130"/>
        <end position="161"/>
    </location>
</feature>
<proteinExistence type="predicted"/>
<dbReference type="EMBL" id="SSTE01018788">
    <property type="protein sequence ID" value="KAA0038133.1"/>
    <property type="molecule type" value="Genomic_DNA"/>
</dbReference>
<name>A0A5A7T560_CUCMM</name>
<reference evidence="4 5" key="1">
    <citation type="submission" date="2019-08" db="EMBL/GenBank/DDBJ databases">
        <title>Draft genome sequences of two oriental melons (Cucumis melo L. var makuwa).</title>
        <authorList>
            <person name="Kwon S.-Y."/>
        </authorList>
    </citation>
    <scope>NUCLEOTIDE SEQUENCE [LARGE SCALE GENOMIC DNA]</scope>
    <source>
        <strain evidence="5">cv. Chang Bougi</strain>
        <strain evidence="4">cv. SW 3</strain>
        <tissue evidence="2">Leaf</tissue>
    </source>
</reference>
<accession>A0A5A7T560</accession>
<organism evidence="2 4">
    <name type="scientific">Cucumis melo var. makuwa</name>
    <name type="common">Oriental melon</name>
    <dbReference type="NCBI Taxonomy" id="1194695"/>
    <lineage>
        <taxon>Eukaryota</taxon>
        <taxon>Viridiplantae</taxon>
        <taxon>Streptophyta</taxon>
        <taxon>Embryophyta</taxon>
        <taxon>Tracheophyta</taxon>
        <taxon>Spermatophyta</taxon>
        <taxon>Magnoliopsida</taxon>
        <taxon>eudicotyledons</taxon>
        <taxon>Gunneridae</taxon>
        <taxon>Pentapetalae</taxon>
        <taxon>rosids</taxon>
        <taxon>fabids</taxon>
        <taxon>Cucurbitales</taxon>
        <taxon>Cucurbitaceae</taxon>
        <taxon>Benincaseae</taxon>
        <taxon>Cucumis</taxon>
    </lineage>
</organism>
<evidence type="ECO:0000313" key="5">
    <source>
        <dbReference type="Proteomes" id="UP000321947"/>
    </source>
</evidence>
<evidence type="ECO:0000256" key="1">
    <source>
        <dbReference type="SAM" id="MobiDB-lite"/>
    </source>
</evidence>
<evidence type="ECO:0000313" key="2">
    <source>
        <dbReference type="EMBL" id="KAA0038133.1"/>
    </source>
</evidence>
<evidence type="ECO:0000313" key="4">
    <source>
        <dbReference type="Proteomes" id="UP000321393"/>
    </source>
</evidence>
<gene>
    <name evidence="3" type="ORF">E5676_scaffold237G00460</name>
    <name evidence="2" type="ORF">E6C27_scaffold36G003560</name>
</gene>
<dbReference type="Proteomes" id="UP000321393">
    <property type="component" value="Unassembled WGS sequence"/>
</dbReference>
<dbReference type="Proteomes" id="UP000321947">
    <property type="component" value="Unassembled WGS sequence"/>
</dbReference>
<dbReference type="AlphaFoldDB" id="A0A5A7T560"/>
<dbReference type="OrthoDB" id="1432967at2759"/>
<evidence type="ECO:0000313" key="3">
    <source>
        <dbReference type="EMBL" id="TYK20474.1"/>
    </source>
</evidence>
<dbReference type="EMBL" id="SSTD01006251">
    <property type="protein sequence ID" value="TYK20474.1"/>
    <property type="molecule type" value="Genomic_DNA"/>
</dbReference>
<comment type="caution">
    <text evidence="2">The sequence shown here is derived from an EMBL/GenBank/DDBJ whole genome shotgun (WGS) entry which is preliminary data.</text>
</comment>